<evidence type="ECO:0000259" key="4">
    <source>
        <dbReference type="PROSITE" id="PS51077"/>
    </source>
</evidence>
<protein>
    <submittedName>
        <fullName evidence="6">IclR family transcriptional regulator</fullName>
    </submittedName>
</protein>
<dbReference type="InterPro" id="IPR050707">
    <property type="entry name" value="HTH_MetabolicPath_Reg"/>
</dbReference>
<evidence type="ECO:0000256" key="2">
    <source>
        <dbReference type="ARBA" id="ARBA00023125"/>
    </source>
</evidence>
<dbReference type="Proteomes" id="UP000318405">
    <property type="component" value="Unassembled WGS sequence"/>
</dbReference>
<dbReference type="Gene3D" id="1.10.10.10">
    <property type="entry name" value="Winged helix-like DNA-binding domain superfamily/Winged helix DNA-binding domain"/>
    <property type="match status" value="1"/>
</dbReference>
<sequence>MPGGAPFAAVASRPVVAPFARALAVLAAFVPGETWLGNRDLSVRTGLPASTVTRIAQTLVVLGYLFRDDEGRKYRLAPSALALGYGATANSDVQRLACACMQAFAERHRLHVNLSSRDRLDMIVLESCRSVQSALALNLYVGVRLGIASSPMGWAFLAALPELERYYLLENVERRTPRDWPRLRRRTSEALAQMSRVGFCSSLGEWESEIGIVAAPLLVEGHAPLVLACVGTSQQMTRARVEREIGPQLLATVFSIQQKVAS</sequence>
<dbReference type="PROSITE" id="PS51078">
    <property type="entry name" value="ICLR_ED"/>
    <property type="match status" value="1"/>
</dbReference>
<evidence type="ECO:0000256" key="3">
    <source>
        <dbReference type="ARBA" id="ARBA00023163"/>
    </source>
</evidence>
<comment type="caution">
    <text evidence="6">The sequence shown here is derived from an EMBL/GenBank/DDBJ whole genome shotgun (WGS) entry which is preliminary data.</text>
</comment>
<evidence type="ECO:0000313" key="7">
    <source>
        <dbReference type="Proteomes" id="UP000318405"/>
    </source>
</evidence>
<dbReference type="EMBL" id="VLTJ01000037">
    <property type="protein sequence ID" value="TSH91265.1"/>
    <property type="molecule type" value="Genomic_DNA"/>
</dbReference>
<dbReference type="PANTHER" id="PTHR30136">
    <property type="entry name" value="HELIX-TURN-HELIX TRANSCRIPTIONAL REGULATOR, ICLR FAMILY"/>
    <property type="match status" value="1"/>
</dbReference>
<feature type="domain" description="HTH iclR-type" evidence="4">
    <location>
        <begin position="16"/>
        <end position="78"/>
    </location>
</feature>
<reference evidence="6 7" key="1">
    <citation type="submission" date="2019-07" db="EMBL/GenBank/DDBJ databases">
        <title>Qingshengfaniella alkalisoli gen. nov., sp. nov., isolated from saline soil.</title>
        <authorList>
            <person name="Xu L."/>
            <person name="Huang X.-X."/>
            <person name="Sun J.-Q."/>
        </authorList>
    </citation>
    <scope>NUCLEOTIDE SEQUENCE [LARGE SCALE GENOMIC DNA]</scope>
    <source>
        <strain evidence="6 7">DSM 27279</strain>
    </source>
</reference>
<dbReference type="GO" id="GO:0003677">
    <property type="term" value="F:DNA binding"/>
    <property type="evidence" value="ECO:0007669"/>
    <property type="project" value="UniProtKB-KW"/>
</dbReference>
<proteinExistence type="predicted"/>
<dbReference type="InterPro" id="IPR029016">
    <property type="entry name" value="GAF-like_dom_sf"/>
</dbReference>
<dbReference type="SUPFAM" id="SSF46785">
    <property type="entry name" value="Winged helix' DNA-binding domain"/>
    <property type="match status" value="1"/>
</dbReference>
<dbReference type="GO" id="GO:0003700">
    <property type="term" value="F:DNA-binding transcription factor activity"/>
    <property type="evidence" value="ECO:0007669"/>
    <property type="project" value="TreeGrafter"/>
</dbReference>
<dbReference type="SMART" id="SM00346">
    <property type="entry name" value="HTH_ICLR"/>
    <property type="match status" value="1"/>
</dbReference>
<dbReference type="Pfam" id="PF09339">
    <property type="entry name" value="HTH_IclR"/>
    <property type="match status" value="1"/>
</dbReference>
<dbReference type="InterPro" id="IPR036390">
    <property type="entry name" value="WH_DNA-bd_sf"/>
</dbReference>
<name>A0A556AEG8_9BURK</name>
<dbReference type="InterPro" id="IPR036388">
    <property type="entry name" value="WH-like_DNA-bd_sf"/>
</dbReference>
<accession>A0A556AEG8</accession>
<dbReference type="PROSITE" id="PS51077">
    <property type="entry name" value="HTH_ICLR"/>
    <property type="match status" value="1"/>
</dbReference>
<dbReference type="SUPFAM" id="SSF55781">
    <property type="entry name" value="GAF domain-like"/>
    <property type="match status" value="1"/>
</dbReference>
<keyword evidence="3" id="KW-0804">Transcription</keyword>
<dbReference type="Gene3D" id="3.30.450.40">
    <property type="match status" value="1"/>
</dbReference>
<evidence type="ECO:0000256" key="1">
    <source>
        <dbReference type="ARBA" id="ARBA00023015"/>
    </source>
</evidence>
<organism evidence="6 7">
    <name type="scientific">Verticiella sediminum</name>
    <dbReference type="NCBI Taxonomy" id="1247510"/>
    <lineage>
        <taxon>Bacteria</taxon>
        <taxon>Pseudomonadati</taxon>
        <taxon>Pseudomonadota</taxon>
        <taxon>Betaproteobacteria</taxon>
        <taxon>Burkholderiales</taxon>
        <taxon>Alcaligenaceae</taxon>
        <taxon>Verticiella</taxon>
    </lineage>
</organism>
<evidence type="ECO:0000313" key="6">
    <source>
        <dbReference type="EMBL" id="TSH91265.1"/>
    </source>
</evidence>
<dbReference type="InterPro" id="IPR014757">
    <property type="entry name" value="Tscrpt_reg_IclR_C"/>
</dbReference>
<gene>
    <name evidence="6" type="ORF">FOZ76_18980</name>
</gene>
<dbReference type="GO" id="GO:0045892">
    <property type="term" value="P:negative regulation of DNA-templated transcription"/>
    <property type="evidence" value="ECO:0007669"/>
    <property type="project" value="TreeGrafter"/>
</dbReference>
<keyword evidence="1" id="KW-0805">Transcription regulation</keyword>
<evidence type="ECO:0000259" key="5">
    <source>
        <dbReference type="PROSITE" id="PS51078"/>
    </source>
</evidence>
<feature type="domain" description="IclR-ED" evidence="5">
    <location>
        <begin position="79"/>
        <end position="262"/>
    </location>
</feature>
<keyword evidence="7" id="KW-1185">Reference proteome</keyword>
<dbReference type="Pfam" id="PF01614">
    <property type="entry name" value="IclR_C"/>
    <property type="match status" value="1"/>
</dbReference>
<dbReference type="OrthoDB" id="5401369at2"/>
<dbReference type="AlphaFoldDB" id="A0A556AEG8"/>
<keyword evidence="2" id="KW-0238">DNA-binding</keyword>
<dbReference type="InterPro" id="IPR005471">
    <property type="entry name" value="Tscrpt_reg_IclR_N"/>
</dbReference>
<dbReference type="PANTHER" id="PTHR30136:SF33">
    <property type="entry name" value="TRANSCRIPTIONAL REGULATORY PROTEIN"/>
    <property type="match status" value="1"/>
</dbReference>